<name>A0A2U3N2J0_9GAMM</name>
<dbReference type="CDD" id="cd02440">
    <property type="entry name" value="AdoMet_MTases"/>
    <property type="match status" value="1"/>
</dbReference>
<dbReference type="PANTHER" id="PTHR43167">
    <property type="entry name" value="PUTATIVE (AFU_ORTHOLOGUE AFUA_6G01830)-RELATED"/>
    <property type="match status" value="1"/>
</dbReference>
<protein>
    <submittedName>
        <fullName evidence="4">Putative O-methyltransferase/MSMEI_4947</fullName>
        <ecNumber evidence="4">2.1.1.-</ecNumber>
    </submittedName>
</protein>
<gene>
    <name evidence="4" type="ORF">KPC_3084</name>
</gene>
<keyword evidence="3" id="KW-0949">S-adenosyl-L-methionine</keyword>
<dbReference type="InParanoid" id="A0A2U3N2J0"/>
<dbReference type="SUPFAM" id="SSF53335">
    <property type="entry name" value="S-adenosyl-L-methionine-dependent methyltransferases"/>
    <property type="match status" value="1"/>
</dbReference>
<evidence type="ECO:0000256" key="3">
    <source>
        <dbReference type="ARBA" id="ARBA00022691"/>
    </source>
</evidence>
<evidence type="ECO:0000313" key="5">
    <source>
        <dbReference type="Proteomes" id="UP000245974"/>
    </source>
</evidence>
<dbReference type="Gene3D" id="3.40.50.150">
    <property type="entry name" value="Vaccinia Virus protein VP39"/>
    <property type="match status" value="1"/>
</dbReference>
<dbReference type="Proteomes" id="UP000245974">
    <property type="component" value="Unassembled WGS sequence"/>
</dbReference>
<dbReference type="OrthoDB" id="9799672at2"/>
<evidence type="ECO:0000313" key="4">
    <source>
        <dbReference type="EMBL" id="SPL71906.1"/>
    </source>
</evidence>
<keyword evidence="1 4" id="KW-0489">Methyltransferase</keyword>
<organism evidence="4 5">
    <name type="scientific">Acinetobacter stercoris</name>
    <dbReference type="NCBI Taxonomy" id="2126983"/>
    <lineage>
        <taxon>Bacteria</taxon>
        <taxon>Pseudomonadati</taxon>
        <taxon>Pseudomonadota</taxon>
        <taxon>Gammaproteobacteria</taxon>
        <taxon>Moraxellales</taxon>
        <taxon>Moraxellaceae</taxon>
        <taxon>Acinetobacter</taxon>
    </lineage>
</organism>
<dbReference type="Pfam" id="PF01596">
    <property type="entry name" value="Methyltransf_3"/>
    <property type="match status" value="1"/>
</dbReference>
<dbReference type="InterPro" id="IPR002935">
    <property type="entry name" value="SAM_O-MeTrfase"/>
</dbReference>
<proteinExistence type="predicted"/>
<evidence type="ECO:0000256" key="1">
    <source>
        <dbReference type="ARBA" id="ARBA00022603"/>
    </source>
</evidence>
<dbReference type="GO" id="GO:0008171">
    <property type="term" value="F:O-methyltransferase activity"/>
    <property type="evidence" value="ECO:0007669"/>
    <property type="project" value="InterPro"/>
</dbReference>
<keyword evidence="2 4" id="KW-0808">Transferase</keyword>
<dbReference type="GO" id="GO:0032259">
    <property type="term" value="P:methylation"/>
    <property type="evidence" value="ECO:0007669"/>
    <property type="project" value="UniProtKB-KW"/>
</dbReference>
<sequence length="197" mass="22766">MSLNEEFLQRVNQLYQIFIKHDATMPDRIHRYRNIEPESAQYLAMLIRIQQSRKILEIGTSTGYSTLWLADAAQVTQGQVTTLEIDEKRTHQAKQYAKELSVDNVIDFWVGDAQKFIETSSEIYDFILLDAEREAYVNYWKYLPNMIQPQGGVLIVDNVISHAAEVKDFICEVKKDNRFMTTTLSLGAGLFMVVFKS</sequence>
<dbReference type="PROSITE" id="PS51682">
    <property type="entry name" value="SAM_OMT_I"/>
    <property type="match status" value="1"/>
</dbReference>
<dbReference type="AlphaFoldDB" id="A0A2U3N2J0"/>
<accession>A0A2U3N2J0</accession>
<dbReference type="EC" id="2.1.1.-" evidence="4"/>
<dbReference type="EMBL" id="OOGT01000189">
    <property type="protein sequence ID" value="SPL71906.1"/>
    <property type="molecule type" value="Genomic_DNA"/>
</dbReference>
<evidence type="ECO:0000256" key="2">
    <source>
        <dbReference type="ARBA" id="ARBA00022679"/>
    </source>
</evidence>
<dbReference type="PANTHER" id="PTHR43167:SF1">
    <property type="entry name" value="PUTATIVE (AFU_ORTHOLOGUE AFUA_6G01830)-RELATED"/>
    <property type="match status" value="1"/>
</dbReference>
<keyword evidence="5" id="KW-1185">Reference proteome</keyword>
<dbReference type="InterPro" id="IPR029063">
    <property type="entry name" value="SAM-dependent_MTases_sf"/>
</dbReference>
<dbReference type="RefSeq" id="WP_121975318.1">
    <property type="nucleotide sequence ID" value="NZ_OOGT01000189.1"/>
</dbReference>
<reference evidence="5" key="1">
    <citation type="submission" date="2018-03" db="EMBL/GenBank/DDBJ databases">
        <authorList>
            <person name="Blom J."/>
        </authorList>
    </citation>
    <scope>NUCLEOTIDE SEQUENCE [LARGE SCALE GENOMIC DNA]</scope>
    <source>
        <strain evidence="5">KPC-SM-21</strain>
    </source>
</reference>